<dbReference type="Gene3D" id="3.30.160.60">
    <property type="entry name" value="Classic Zinc Finger"/>
    <property type="match status" value="1"/>
</dbReference>
<dbReference type="GO" id="GO:0005634">
    <property type="term" value="C:nucleus"/>
    <property type="evidence" value="ECO:0007669"/>
    <property type="project" value="TreeGrafter"/>
</dbReference>
<dbReference type="PANTHER" id="PTHR15491:SF9">
    <property type="entry name" value="CIP1-INTERACTING ZINC FINGER PROTEIN"/>
    <property type="match status" value="1"/>
</dbReference>
<reference evidence="3" key="1">
    <citation type="submission" date="2025-08" db="UniProtKB">
        <authorList>
            <consortium name="RefSeq"/>
        </authorList>
    </citation>
    <scope>IDENTIFICATION</scope>
</reference>
<dbReference type="GO" id="GO:0003676">
    <property type="term" value="F:nucleic acid binding"/>
    <property type="evidence" value="ECO:0007669"/>
    <property type="project" value="InterPro"/>
</dbReference>
<dbReference type="SMART" id="SM00451">
    <property type="entry name" value="ZnF_U1"/>
    <property type="match status" value="1"/>
</dbReference>
<evidence type="ECO:0000313" key="3">
    <source>
        <dbReference type="RefSeq" id="XP_013912150.1"/>
    </source>
</evidence>
<dbReference type="Proteomes" id="UP000504617">
    <property type="component" value="Unplaced"/>
</dbReference>
<dbReference type="InterPro" id="IPR036236">
    <property type="entry name" value="Znf_C2H2_sf"/>
</dbReference>
<dbReference type="CTD" id="25792"/>
<gene>
    <name evidence="3" type="primary">CIZ1</name>
</gene>
<evidence type="ECO:0000259" key="1">
    <source>
        <dbReference type="SMART" id="SM00451"/>
    </source>
</evidence>
<dbReference type="InterPro" id="IPR003604">
    <property type="entry name" value="Matrin/U1-like-C_Znf_C2H2"/>
</dbReference>
<protein>
    <submittedName>
        <fullName evidence="3">Cip1-interacting zinc finger protein</fullName>
    </submittedName>
</protein>
<dbReference type="SUPFAM" id="SSF57667">
    <property type="entry name" value="beta-beta-alpha zinc fingers"/>
    <property type="match status" value="1"/>
</dbReference>
<accession>A0A6I9Y498</accession>
<proteinExistence type="predicted"/>
<dbReference type="KEGG" id="tsr:106541287"/>
<evidence type="ECO:0000313" key="2">
    <source>
        <dbReference type="Proteomes" id="UP000504617"/>
    </source>
</evidence>
<keyword evidence="2" id="KW-1185">Reference proteome</keyword>
<organism evidence="2 3">
    <name type="scientific">Thamnophis sirtalis</name>
    <dbReference type="NCBI Taxonomy" id="35019"/>
    <lineage>
        <taxon>Eukaryota</taxon>
        <taxon>Metazoa</taxon>
        <taxon>Chordata</taxon>
        <taxon>Craniata</taxon>
        <taxon>Vertebrata</taxon>
        <taxon>Euteleostomi</taxon>
        <taxon>Lepidosauria</taxon>
        <taxon>Squamata</taxon>
        <taxon>Bifurcata</taxon>
        <taxon>Unidentata</taxon>
        <taxon>Episquamata</taxon>
        <taxon>Toxicofera</taxon>
        <taxon>Serpentes</taxon>
        <taxon>Colubroidea</taxon>
        <taxon>Colubridae</taxon>
        <taxon>Natricinae</taxon>
        <taxon>Thamnophis</taxon>
    </lineage>
</organism>
<feature type="domain" description="U1-type" evidence="1">
    <location>
        <begin position="77"/>
        <end position="111"/>
    </location>
</feature>
<dbReference type="InterPro" id="IPR026811">
    <property type="entry name" value="CIZ1"/>
</dbReference>
<sequence length="120" mass="12959">ADVAVEFVATDAGEGEVTAEASEENFEEEEKTSEVLSNAGALKVTIQQSSESRAISTTPALKLGPSGPPLQAPPGATLKFYCYICRSNCYNQQNFQAHLSGVQHQQRLQEIQERSNVCLA</sequence>
<dbReference type="GO" id="GO:0008270">
    <property type="term" value="F:zinc ion binding"/>
    <property type="evidence" value="ECO:0007669"/>
    <property type="project" value="InterPro"/>
</dbReference>
<dbReference type="GeneID" id="106541287"/>
<feature type="non-terminal residue" evidence="3">
    <location>
        <position position="1"/>
    </location>
</feature>
<name>A0A6I9Y498_9SAUR</name>
<dbReference type="PANTHER" id="PTHR15491">
    <property type="match status" value="1"/>
</dbReference>
<dbReference type="Pfam" id="PF12874">
    <property type="entry name" value="zf-met"/>
    <property type="match status" value="1"/>
</dbReference>
<dbReference type="OrthoDB" id="6378952at2759"/>
<dbReference type="AlphaFoldDB" id="A0A6I9Y498"/>
<dbReference type="RefSeq" id="XP_013912150.1">
    <property type="nucleotide sequence ID" value="XM_014056675.1"/>
</dbReference>
<feature type="non-terminal residue" evidence="3">
    <location>
        <position position="120"/>
    </location>
</feature>
<dbReference type="InterPro" id="IPR013087">
    <property type="entry name" value="Znf_C2H2_type"/>
</dbReference>